<keyword evidence="1" id="KW-0732">Signal</keyword>
<reference evidence="3" key="1">
    <citation type="submission" date="2016-11" db="EMBL/GenBank/DDBJ databases">
        <title>Trade-off between light-utilization and light-protection in marine flavobacteria.</title>
        <authorList>
            <person name="Kumagai Y."/>
            <person name="Yoshizawa S."/>
            <person name="Kogure K."/>
        </authorList>
    </citation>
    <scope>NUCLEOTIDE SEQUENCE [LARGE SCALE GENOMIC DNA]</scope>
    <source>
        <strain evidence="3">SG-18</strain>
    </source>
</reference>
<dbReference type="Proteomes" id="UP000239366">
    <property type="component" value="Unassembled WGS sequence"/>
</dbReference>
<evidence type="ECO:0000313" key="2">
    <source>
        <dbReference type="EMBL" id="PQJ15200.1"/>
    </source>
</evidence>
<feature type="non-terminal residue" evidence="2">
    <location>
        <position position="1"/>
    </location>
</feature>
<dbReference type="AlphaFoldDB" id="A0A2S7T5J2"/>
<dbReference type="InterPro" id="IPR026444">
    <property type="entry name" value="Secre_tail"/>
</dbReference>
<gene>
    <name evidence="2" type="ORF">BST99_05170</name>
</gene>
<comment type="caution">
    <text evidence="2">The sequence shown here is derived from an EMBL/GenBank/DDBJ whole genome shotgun (WGS) entry which is preliminary data.</text>
</comment>
<name>A0A2S7T5J2_9FLAO</name>
<evidence type="ECO:0008006" key="4">
    <source>
        <dbReference type="Google" id="ProtNLM"/>
    </source>
</evidence>
<accession>A0A2S7T5J2</accession>
<protein>
    <recommendedName>
        <fullName evidence="4">Secretion system C-terminal sorting domain-containing protein</fullName>
    </recommendedName>
</protein>
<evidence type="ECO:0000256" key="1">
    <source>
        <dbReference type="ARBA" id="ARBA00022729"/>
    </source>
</evidence>
<dbReference type="NCBIfam" id="TIGR04183">
    <property type="entry name" value="Por_Secre_tail"/>
    <property type="match status" value="1"/>
</dbReference>
<sequence>VSAISPGVATITVTTTDGAFKDTAVIQIISKPDSSTTLAFAPNPYRLGQTLIINGLPQAVFNIYLFNKDGKLIRKLGQEYTIDGILEINIASTPQGLYFLFLLSDDSSFEKSLKLLIE</sequence>
<evidence type="ECO:0000313" key="3">
    <source>
        <dbReference type="Proteomes" id="UP000239366"/>
    </source>
</evidence>
<keyword evidence="3" id="KW-1185">Reference proteome</keyword>
<dbReference type="RefSeq" id="WP_181044152.1">
    <property type="nucleotide sequence ID" value="NZ_MQVX01000001.1"/>
</dbReference>
<proteinExistence type="predicted"/>
<organism evidence="2 3">
    <name type="scientific">Aureicoccus marinus</name>
    <dbReference type="NCBI Taxonomy" id="754435"/>
    <lineage>
        <taxon>Bacteria</taxon>
        <taxon>Pseudomonadati</taxon>
        <taxon>Bacteroidota</taxon>
        <taxon>Flavobacteriia</taxon>
        <taxon>Flavobacteriales</taxon>
        <taxon>Flavobacteriaceae</taxon>
        <taxon>Aureicoccus</taxon>
    </lineage>
</organism>
<dbReference type="EMBL" id="MQVX01000001">
    <property type="protein sequence ID" value="PQJ15200.1"/>
    <property type="molecule type" value="Genomic_DNA"/>
</dbReference>